<protein>
    <recommendedName>
        <fullName evidence="3">Maturase K</fullName>
    </recommendedName>
</protein>
<organism evidence="1 2">
    <name type="scientific">Rhynocoris fuscipes</name>
    <dbReference type="NCBI Taxonomy" id="488301"/>
    <lineage>
        <taxon>Eukaryota</taxon>
        <taxon>Metazoa</taxon>
        <taxon>Ecdysozoa</taxon>
        <taxon>Arthropoda</taxon>
        <taxon>Hexapoda</taxon>
        <taxon>Insecta</taxon>
        <taxon>Pterygota</taxon>
        <taxon>Neoptera</taxon>
        <taxon>Paraneoptera</taxon>
        <taxon>Hemiptera</taxon>
        <taxon>Heteroptera</taxon>
        <taxon>Panheteroptera</taxon>
        <taxon>Cimicomorpha</taxon>
        <taxon>Reduviidae</taxon>
        <taxon>Harpactorinae</taxon>
        <taxon>Harpactorini</taxon>
        <taxon>Rhynocoris</taxon>
    </lineage>
</organism>
<dbReference type="AlphaFoldDB" id="A0AAW1DIP5"/>
<dbReference type="Proteomes" id="UP001461498">
    <property type="component" value="Unassembled WGS sequence"/>
</dbReference>
<evidence type="ECO:0008006" key="3">
    <source>
        <dbReference type="Google" id="ProtNLM"/>
    </source>
</evidence>
<evidence type="ECO:0000313" key="1">
    <source>
        <dbReference type="EMBL" id="KAK9510551.1"/>
    </source>
</evidence>
<gene>
    <name evidence="1" type="ORF">O3M35_005303</name>
</gene>
<name>A0AAW1DIP5_9HEMI</name>
<proteinExistence type="predicted"/>
<dbReference type="EMBL" id="JAPXFL010000002">
    <property type="protein sequence ID" value="KAK9510551.1"/>
    <property type="molecule type" value="Genomic_DNA"/>
</dbReference>
<keyword evidence="2" id="KW-1185">Reference proteome</keyword>
<accession>A0AAW1DIP5</accession>
<comment type="caution">
    <text evidence="1">The sequence shown here is derived from an EMBL/GenBank/DDBJ whole genome shotgun (WGS) entry which is preliminary data.</text>
</comment>
<evidence type="ECO:0000313" key="2">
    <source>
        <dbReference type="Proteomes" id="UP001461498"/>
    </source>
</evidence>
<reference evidence="1 2" key="1">
    <citation type="submission" date="2022-12" db="EMBL/GenBank/DDBJ databases">
        <title>Chromosome-level genome assembly of true bugs.</title>
        <authorList>
            <person name="Ma L."/>
            <person name="Li H."/>
        </authorList>
    </citation>
    <scope>NUCLEOTIDE SEQUENCE [LARGE SCALE GENOMIC DNA]</scope>
    <source>
        <strain evidence="1">Lab_2022b</strain>
    </source>
</reference>
<sequence>MRVPDSKNAINNFPSVSVSLANIDLYLRNYYRYFDATFYIQLLLLLVQHRDAQIISKFQNTCEFCVHHLLYSNLILLNLDLISFWATSAKQGCHFT</sequence>